<dbReference type="PANTHER" id="PTHR10963:SF55">
    <property type="entry name" value="GLYCOSIDE HYDROLASE FAMILY 16 PROTEIN"/>
    <property type="match status" value="1"/>
</dbReference>
<evidence type="ECO:0000256" key="3">
    <source>
        <dbReference type="SAM" id="SignalP"/>
    </source>
</evidence>
<feature type="chain" id="PRO_5025415999" evidence="3">
    <location>
        <begin position="24"/>
        <end position="571"/>
    </location>
</feature>
<evidence type="ECO:0000256" key="2">
    <source>
        <dbReference type="SAM" id="MobiDB-lite"/>
    </source>
</evidence>
<dbReference type="RefSeq" id="WP_163965542.1">
    <property type="nucleotide sequence ID" value="NZ_JAAGNX010000002.1"/>
</dbReference>
<dbReference type="Proteomes" id="UP000478417">
    <property type="component" value="Unassembled WGS sequence"/>
</dbReference>
<feature type="domain" description="GH16" evidence="4">
    <location>
        <begin position="18"/>
        <end position="271"/>
    </location>
</feature>
<reference evidence="5 6" key="1">
    <citation type="submission" date="2020-02" db="EMBL/GenBank/DDBJ databases">
        <title>Albibacoteraceae fam. nov., the first described family within the subdivision 4 Verrucomicrobia.</title>
        <authorList>
            <person name="Xi F."/>
        </authorList>
    </citation>
    <scope>NUCLEOTIDE SEQUENCE [LARGE SCALE GENOMIC DNA]</scope>
    <source>
        <strain evidence="5 6">CK1056</strain>
    </source>
</reference>
<dbReference type="InterPro" id="IPR013320">
    <property type="entry name" value="ConA-like_dom_sf"/>
</dbReference>
<dbReference type="InterPro" id="IPR050546">
    <property type="entry name" value="Glycosyl_Hydrlase_16"/>
</dbReference>
<protein>
    <submittedName>
        <fullName evidence="5">Glycoside hydrolase family 16 protein</fullName>
    </submittedName>
</protein>
<feature type="signal peptide" evidence="3">
    <location>
        <begin position="1"/>
        <end position="23"/>
    </location>
</feature>
<dbReference type="InterPro" id="IPR028974">
    <property type="entry name" value="TSP_type-3_rpt"/>
</dbReference>
<dbReference type="Gene3D" id="2.60.120.200">
    <property type="match status" value="1"/>
</dbReference>
<dbReference type="GO" id="GO:0005975">
    <property type="term" value="P:carbohydrate metabolic process"/>
    <property type="evidence" value="ECO:0007669"/>
    <property type="project" value="InterPro"/>
</dbReference>
<evidence type="ECO:0000313" key="5">
    <source>
        <dbReference type="EMBL" id="NDV62885.1"/>
    </source>
</evidence>
<accession>A0A6B2M4V9</accession>
<dbReference type="PANTHER" id="PTHR10963">
    <property type="entry name" value="GLYCOSYL HYDROLASE-RELATED"/>
    <property type="match status" value="1"/>
</dbReference>
<dbReference type="GO" id="GO:0005509">
    <property type="term" value="F:calcium ion binding"/>
    <property type="evidence" value="ECO:0007669"/>
    <property type="project" value="InterPro"/>
</dbReference>
<dbReference type="SUPFAM" id="SSF103647">
    <property type="entry name" value="TSP type-3 repeat"/>
    <property type="match status" value="1"/>
</dbReference>
<dbReference type="PROSITE" id="PS51762">
    <property type="entry name" value="GH16_2"/>
    <property type="match status" value="1"/>
</dbReference>
<keyword evidence="5" id="KW-0378">Hydrolase</keyword>
<dbReference type="InterPro" id="IPR000757">
    <property type="entry name" value="Beta-glucanase-like"/>
</dbReference>
<gene>
    <name evidence="5" type="ORF">G0Q06_10520</name>
</gene>
<dbReference type="CDD" id="cd08023">
    <property type="entry name" value="GH16_laminarinase_like"/>
    <property type="match status" value="1"/>
</dbReference>
<evidence type="ECO:0000256" key="1">
    <source>
        <dbReference type="ARBA" id="ARBA00006865"/>
    </source>
</evidence>
<evidence type="ECO:0000259" key="4">
    <source>
        <dbReference type="PROSITE" id="PS51762"/>
    </source>
</evidence>
<dbReference type="GO" id="GO:0004553">
    <property type="term" value="F:hydrolase activity, hydrolyzing O-glycosyl compounds"/>
    <property type="evidence" value="ECO:0007669"/>
    <property type="project" value="InterPro"/>
</dbReference>
<evidence type="ECO:0000313" key="6">
    <source>
        <dbReference type="Proteomes" id="UP000478417"/>
    </source>
</evidence>
<proteinExistence type="inferred from homology"/>
<organism evidence="5 6">
    <name type="scientific">Oceanipulchritudo coccoides</name>
    <dbReference type="NCBI Taxonomy" id="2706888"/>
    <lineage>
        <taxon>Bacteria</taxon>
        <taxon>Pseudomonadati</taxon>
        <taxon>Verrucomicrobiota</taxon>
        <taxon>Opitutia</taxon>
        <taxon>Puniceicoccales</taxon>
        <taxon>Oceanipulchritudinaceae</taxon>
        <taxon>Oceanipulchritudo</taxon>
    </lineage>
</organism>
<dbReference type="EMBL" id="JAAGNX010000002">
    <property type="protein sequence ID" value="NDV62885.1"/>
    <property type="molecule type" value="Genomic_DNA"/>
</dbReference>
<dbReference type="Pfam" id="PF00722">
    <property type="entry name" value="Glyco_hydro_16"/>
    <property type="match status" value="1"/>
</dbReference>
<feature type="compositionally biased region" description="Acidic residues" evidence="2">
    <location>
        <begin position="276"/>
        <end position="295"/>
    </location>
</feature>
<keyword evidence="6" id="KW-1185">Reference proteome</keyword>
<sequence length="571" mass="63593">MHAQTLYTFLSGSLLLAATTVLAVDPVLIWSDEFDVDGLPDSSKWLYDVGGSGWGNAEEQFYTEERLENARVESGVLIIEARKEGWPPSRQPTHEYTSARLLSKGYGDWLYGRIEIRAKLPAGTGTWPAIWMMPTGDAYGIWPRSGEIDIMEHVGFDMGTVHGSLHSLNNNWLTGTYPTAFTVVPDVDTTFHDYAIEWSPAGIIFTIDGTELLNAPNPGTSWEDWPFDQPFHLILNVAVGGSWGGQQGVDPDIWPQRLEVDYVRVYDLGDTVALDTDNDQDPNATDPDDDGDGLTDIEEHVLGTNILKQDTDGDGYKDLEEIEAGTSPLLAASYPGSIGLLINTDFSDGDFPWIVHTNFFDFDDVWFGQVGSWGGAYTVLDWVEPVGESEFVFYNLRWEPEQFIAEHLLFQEFKSLSLEMTPGDVIRFRGTASAIASDETFIIEAFIRVLDRSFQKMPESVEFALGPDPVSFELETSLGEDSINLLQLGLLIKGPVWETAVVTFSNLEGTINEEESWAGYPVVEGVVDTGDWLGMLYVGHRPWIWSYSLEGWMYLPVSHVGSSGAWVYVVR</sequence>
<dbReference type="AlphaFoldDB" id="A0A6B2M4V9"/>
<dbReference type="SUPFAM" id="SSF49899">
    <property type="entry name" value="Concanavalin A-like lectins/glucanases"/>
    <property type="match status" value="1"/>
</dbReference>
<comment type="caution">
    <text evidence="5">The sequence shown here is derived from an EMBL/GenBank/DDBJ whole genome shotgun (WGS) entry which is preliminary data.</text>
</comment>
<name>A0A6B2M4V9_9BACT</name>
<comment type="similarity">
    <text evidence="1">Belongs to the glycosyl hydrolase 16 family.</text>
</comment>
<keyword evidence="3" id="KW-0732">Signal</keyword>
<feature type="region of interest" description="Disordered" evidence="2">
    <location>
        <begin position="273"/>
        <end position="295"/>
    </location>
</feature>